<dbReference type="GO" id="GO:0016407">
    <property type="term" value="F:acetyltransferase activity"/>
    <property type="evidence" value="ECO:0007669"/>
    <property type="project" value="TreeGrafter"/>
</dbReference>
<accession>A0A7T4MSM6</accession>
<dbReference type="InterPro" id="IPR011053">
    <property type="entry name" value="Single_hybrid_motif"/>
</dbReference>
<dbReference type="Pfam" id="PF00364">
    <property type="entry name" value="Biotin_lipoyl"/>
    <property type="match status" value="1"/>
</dbReference>
<dbReference type="Gene3D" id="3.30.559.10">
    <property type="entry name" value="Chloramphenicol acetyltransferase-like domain"/>
    <property type="match status" value="1"/>
</dbReference>
<dbReference type="InterPro" id="IPR003016">
    <property type="entry name" value="2-oxoA_DH_lipoyl-BS"/>
</dbReference>
<sequence>MTDIFTLPDVGEGLTEAEILSWKVAPGHTVESNQVIVEIETAKSVVELPSPFAGTVRRILAEEGQTVEVGAPLIEIAGADAAEDSGDPEAPAGAAEEADGAGPGDRSAPVGAPGEAPDAAGTGRHPETTGTGRHPETTGTGRHPETTGTAGREGGSSSRAPGGSPADSPAGSPAGSEGGAALVGSGPKADPVRRRARKRPVGGTEPSPAPQTSPTPPAEEHRRGPLAGLNSFSAGAFGANLAERARDALNRLPGRSHDEPMPTPDAHQRVPGEPPRRPTLAKPPVRKAAKDLGIDLADVPGTGAQGQVTQKDLINYAANSQDLEAAKPEHFWIPQGRGGDRLERVPVKGVRKVTAKAMVKSAFEAPHVSIFVDVDASRTMEFVKRLKASPSFEGVKVTPLLILAKAIIWATARNPQVNSSWTDSEILIKRYINLGIAAATPRGLMVPNIKDAQELSLRELAVAIQALTKTAREGKTQPGDMTGGTLTITNIGALGIDTGTPIINPGEAAIVAFGTIKQKPWVVDGEVIPRWVTTLGGSFDHRIVDGDLSARFMADVASVLEEPALLLDM</sequence>
<feature type="region of interest" description="Disordered" evidence="7">
    <location>
        <begin position="82"/>
        <end position="232"/>
    </location>
</feature>
<dbReference type="Proteomes" id="UP000595221">
    <property type="component" value="Chromosome"/>
</dbReference>
<dbReference type="PROSITE" id="PS00189">
    <property type="entry name" value="LIPOYL"/>
    <property type="match status" value="1"/>
</dbReference>
<keyword evidence="3 6" id="KW-0808">Transferase</keyword>
<evidence type="ECO:0000256" key="2">
    <source>
        <dbReference type="ARBA" id="ARBA00007317"/>
    </source>
</evidence>
<gene>
    <name evidence="10" type="ORF">I6H58_07980</name>
</gene>
<proteinExistence type="inferred from homology"/>
<evidence type="ECO:0000256" key="7">
    <source>
        <dbReference type="SAM" id="MobiDB-lite"/>
    </source>
</evidence>
<dbReference type="PROSITE" id="PS51826">
    <property type="entry name" value="PSBD"/>
    <property type="match status" value="1"/>
</dbReference>
<evidence type="ECO:0000259" key="9">
    <source>
        <dbReference type="PROSITE" id="PS51826"/>
    </source>
</evidence>
<evidence type="ECO:0000259" key="8">
    <source>
        <dbReference type="PROSITE" id="PS50968"/>
    </source>
</evidence>
<dbReference type="FunFam" id="3.30.559.10:FF:000007">
    <property type="entry name" value="Dihydrolipoamide acetyltransferase component of pyruvate dehydrogenase complex"/>
    <property type="match status" value="1"/>
</dbReference>
<protein>
    <recommendedName>
        <fullName evidence="6">Dihydrolipoamide acetyltransferase component of pyruvate dehydrogenase complex</fullName>
        <ecNumber evidence="6">2.3.1.-</ecNumber>
    </recommendedName>
</protein>
<dbReference type="InterPro" id="IPR036625">
    <property type="entry name" value="E3-bd_dom_sf"/>
</dbReference>
<dbReference type="InterPro" id="IPR000089">
    <property type="entry name" value="Biotin_lipoyl"/>
</dbReference>
<feature type="domain" description="Peripheral subunit-binding (PSBD)" evidence="9">
    <location>
        <begin position="280"/>
        <end position="317"/>
    </location>
</feature>
<dbReference type="AlphaFoldDB" id="A0A7T4MSM6"/>
<dbReference type="EMBL" id="CP066078">
    <property type="protein sequence ID" value="QQC58897.1"/>
    <property type="molecule type" value="Genomic_DNA"/>
</dbReference>
<comment type="cofactor">
    <cofactor evidence="1 6">
        <name>(R)-lipoate</name>
        <dbReference type="ChEBI" id="CHEBI:83088"/>
    </cofactor>
</comment>
<dbReference type="SUPFAM" id="SSF47005">
    <property type="entry name" value="Peripheral subunit-binding domain of 2-oxo acid dehydrogenase complex"/>
    <property type="match status" value="1"/>
</dbReference>
<dbReference type="Pfam" id="PF02817">
    <property type="entry name" value="E3_binding"/>
    <property type="match status" value="1"/>
</dbReference>
<evidence type="ECO:0000313" key="11">
    <source>
        <dbReference type="Proteomes" id="UP000595221"/>
    </source>
</evidence>
<feature type="region of interest" description="Disordered" evidence="7">
    <location>
        <begin position="252"/>
        <end position="285"/>
    </location>
</feature>
<name>A0A7T4MSM6_9MICC</name>
<reference evidence="10 11" key="1">
    <citation type="submission" date="2020-12" db="EMBL/GenBank/DDBJ databases">
        <title>FDA dAtabase for Regulatory Grade micrObial Sequences (FDA-ARGOS): Supporting development and validation of Infectious Disease Dx tests.</title>
        <authorList>
            <person name="Sproer C."/>
            <person name="Gronow S."/>
            <person name="Severitt S."/>
            <person name="Schroder I."/>
            <person name="Tallon L."/>
            <person name="Sadzewicz L."/>
            <person name="Zhao X."/>
            <person name="Boylan J."/>
            <person name="Ott S."/>
            <person name="Bowen H."/>
            <person name="Vavikolanu K."/>
            <person name="Mehta A."/>
            <person name="Aluvathingal J."/>
            <person name="Nadendla S."/>
            <person name="Lowell S."/>
            <person name="Myers T."/>
            <person name="Yan Y."/>
            <person name="Sichtig H."/>
        </authorList>
    </citation>
    <scope>NUCLEOTIDE SEQUENCE [LARGE SCALE GENOMIC DNA]</scope>
    <source>
        <strain evidence="10 11">FDAARGOS_1001</strain>
    </source>
</reference>
<dbReference type="InterPro" id="IPR023213">
    <property type="entry name" value="CAT-like_dom_sf"/>
</dbReference>
<evidence type="ECO:0000256" key="6">
    <source>
        <dbReference type="RuleBase" id="RU003423"/>
    </source>
</evidence>
<feature type="compositionally biased region" description="Pro residues" evidence="7">
    <location>
        <begin position="207"/>
        <end position="217"/>
    </location>
</feature>
<evidence type="ECO:0000313" key="10">
    <source>
        <dbReference type="EMBL" id="QQC58897.1"/>
    </source>
</evidence>
<dbReference type="RefSeq" id="WP_198489917.1">
    <property type="nucleotide sequence ID" value="NZ_CP066078.1"/>
</dbReference>
<dbReference type="Gene3D" id="4.10.320.10">
    <property type="entry name" value="E3-binding domain"/>
    <property type="match status" value="1"/>
</dbReference>
<dbReference type="SUPFAM" id="SSF52777">
    <property type="entry name" value="CoA-dependent acyltransferases"/>
    <property type="match status" value="1"/>
</dbReference>
<dbReference type="GO" id="GO:0031405">
    <property type="term" value="F:lipoic acid binding"/>
    <property type="evidence" value="ECO:0007669"/>
    <property type="project" value="TreeGrafter"/>
</dbReference>
<feature type="compositionally biased region" description="Basic and acidic residues" evidence="7">
    <location>
        <begin position="252"/>
        <end position="276"/>
    </location>
</feature>
<evidence type="ECO:0000256" key="5">
    <source>
        <dbReference type="ARBA" id="ARBA00023315"/>
    </source>
</evidence>
<dbReference type="PROSITE" id="PS50968">
    <property type="entry name" value="BIOTINYL_LIPOYL"/>
    <property type="match status" value="1"/>
</dbReference>
<dbReference type="InterPro" id="IPR050743">
    <property type="entry name" value="2-oxoacid_DH_E2_comp"/>
</dbReference>
<dbReference type="InterPro" id="IPR001078">
    <property type="entry name" value="2-oxoacid_DH_actylTfrase"/>
</dbReference>
<feature type="domain" description="Lipoyl-binding" evidence="8">
    <location>
        <begin position="2"/>
        <end position="77"/>
    </location>
</feature>
<dbReference type="InterPro" id="IPR004167">
    <property type="entry name" value="PSBD"/>
</dbReference>
<organism evidence="10 11">
    <name type="scientific">Rothia kristinae</name>
    <dbReference type="NCBI Taxonomy" id="37923"/>
    <lineage>
        <taxon>Bacteria</taxon>
        <taxon>Bacillati</taxon>
        <taxon>Actinomycetota</taxon>
        <taxon>Actinomycetes</taxon>
        <taxon>Micrococcales</taxon>
        <taxon>Micrococcaceae</taxon>
        <taxon>Rothia</taxon>
    </lineage>
</organism>
<dbReference type="Gene3D" id="2.40.50.100">
    <property type="match status" value="1"/>
</dbReference>
<keyword evidence="5 6" id="KW-0012">Acyltransferase</keyword>
<keyword evidence="4 6" id="KW-0450">Lipoyl</keyword>
<dbReference type="SUPFAM" id="SSF51230">
    <property type="entry name" value="Single hybrid motif"/>
    <property type="match status" value="1"/>
</dbReference>
<comment type="similarity">
    <text evidence="2 6">Belongs to the 2-oxoacid dehydrogenase family.</text>
</comment>
<evidence type="ECO:0000256" key="3">
    <source>
        <dbReference type="ARBA" id="ARBA00022679"/>
    </source>
</evidence>
<dbReference type="PANTHER" id="PTHR43178:SF5">
    <property type="entry name" value="LIPOAMIDE ACYLTRANSFERASE COMPONENT OF BRANCHED-CHAIN ALPHA-KETO ACID DEHYDROGENASE COMPLEX, MITOCHONDRIAL"/>
    <property type="match status" value="1"/>
</dbReference>
<dbReference type="GO" id="GO:0005737">
    <property type="term" value="C:cytoplasm"/>
    <property type="evidence" value="ECO:0007669"/>
    <property type="project" value="TreeGrafter"/>
</dbReference>
<feature type="compositionally biased region" description="Low complexity" evidence="7">
    <location>
        <begin position="146"/>
        <end position="175"/>
    </location>
</feature>
<dbReference type="PANTHER" id="PTHR43178">
    <property type="entry name" value="DIHYDROLIPOAMIDE ACETYLTRANSFERASE COMPONENT OF PYRUVATE DEHYDROGENASE COMPLEX"/>
    <property type="match status" value="1"/>
</dbReference>
<evidence type="ECO:0000256" key="1">
    <source>
        <dbReference type="ARBA" id="ARBA00001938"/>
    </source>
</evidence>
<dbReference type="CDD" id="cd06849">
    <property type="entry name" value="lipoyl_domain"/>
    <property type="match status" value="1"/>
</dbReference>
<dbReference type="Pfam" id="PF00198">
    <property type="entry name" value="2-oxoacid_dh"/>
    <property type="match status" value="1"/>
</dbReference>
<evidence type="ECO:0000256" key="4">
    <source>
        <dbReference type="ARBA" id="ARBA00022823"/>
    </source>
</evidence>
<dbReference type="EC" id="2.3.1.-" evidence="6"/>